<dbReference type="EMBL" id="JAHQIW010001963">
    <property type="protein sequence ID" value="KAJ1354081.1"/>
    <property type="molecule type" value="Genomic_DNA"/>
</dbReference>
<dbReference type="AlphaFoldDB" id="A0AAD5MR87"/>
<evidence type="ECO:0000313" key="2">
    <source>
        <dbReference type="Proteomes" id="UP001196413"/>
    </source>
</evidence>
<keyword evidence="2" id="KW-1185">Reference proteome</keyword>
<dbReference type="Proteomes" id="UP001196413">
    <property type="component" value="Unassembled WGS sequence"/>
</dbReference>
<reference evidence="1" key="1">
    <citation type="submission" date="2021-06" db="EMBL/GenBank/DDBJ databases">
        <title>Parelaphostrongylus tenuis whole genome reference sequence.</title>
        <authorList>
            <person name="Garwood T.J."/>
            <person name="Larsen P.A."/>
            <person name="Fountain-Jones N.M."/>
            <person name="Garbe J.R."/>
            <person name="Macchietto M.G."/>
            <person name="Kania S.A."/>
            <person name="Gerhold R.W."/>
            <person name="Richards J.E."/>
            <person name="Wolf T.M."/>
        </authorList>
    </citation>
    <scope>NUCLEOTIDE SEQUENCE</scope>
    <source>
        <strain evidence="1">MNPRO001-30</strain>
        <tissue evidence="1">Meninges</tissue>
    </source>
</reference>
<proteinExistence type="predicted"/>
<sequence>MWNKHLKDLRTLTSCTLSMRLPPLNRRLNCHILTTSLLLPFTLILQCAPKKQLKVRNQPICAKISNMGMDQEQHLSKLFQNYCCTTTFDYSSNNWHCKVWNSLR</sequence>
<evidence type="ECO:0000313" key="1">
    <source>
        <dbReference type="EMBL" id="KAJ1354081.1"/>
    </source>
</evidence>
<name>A0AAD5MR87_PARTN</name>
<gene>
    <name evidence="1" type="ORF">KIN20_010895</name>
</gene>
<comment type="caution">
    <text evidence="1">The sequence shown here is derived from an EMBL/GenBank/DDBJ whole genome shotgun (WGS) entry which is preliminary data.</text>
</comment>
<accession>A0AAD5MR87</accession>
<protein>
    <submittedName>
        <fullName evidence="1">Uncharacterized protein</fullName>
    </submittedName>
</protein>
<organism evidence="1 2">
    <name type="scientific">Parelaphostrongylus tenuis</name>
    <name type="common">Meningeal worm</name>
    <dbReference type="NCBI Taxonomy" id="148309"/>
    <lineage>
        <taxon>Eukaryota</taxon>
        <taxon>Metazoa</taxon>
        <taxon>Ecdysozoa</taxon>
        <taxon>Nematoda</taxon>
        <taxon>Chromadorea</taxon>
        <taxon>Rhabditida</taxon>
        <taxon>Rhabditina</taxon>
        <taxon>Rhabditomorpha</taxon>
        <taxon>Strongyloidea</taxon>
        <taxon>Metastrongylidae</taxon>
        <taxon>Parelaphostrongylus</taxon>
    </lineage>
</organism>